<sequence>MGPHDFDQLLQAVHLPGDSGVRTYRLRSVGGRDRVRISPYVAAKSPSAVGISRDLLPSVNMSTRAPYNAHPLARLCLRRCPSCRGLFFLKYRKCLSNALAVHQIVRSSD</sequence>
<keyword evidence="2" id="KW-1185">Reference proteome</keyword>
<dbReference type="AlphaFoldDB" id="A0A1M2VX62"/>
<reference evidence="1 2" key="1">
    <citation type="submission" date="2016-10" db="EMBL/GenBank/DDBJ databases">
        <title>Genome sequence of the basidiomycete white-rot fungus Trametes pubescens.</title>
        <authorList>
            <person name="Makela M.R."/>
            <person name="Granchi Z."/>
            <person name="Peng M."/>
            <person name="De Vries R.P."/>
            <person name="Grigoriev I."/>
            <person name="Riley R."/>
            <person name="Hilden K."/>
        </authorList>
    </citation>
    <scope>NUCLEOTIDE SEQUENCE [LARGE SCALE GENOMIC DNA]</scope>
    <source>
        <strain evidence="1 2">FBCC735</strain>
    </source>
</reference>
<evidence type="ECO:0000313" key="2">
    <source>
        <dbReference type="Proteomes" id="UP000184267"/>
    </source>
</evidence>
<gene>
    <name evidence="1" type="ORF">TRAPUB_11253</name>
</gene>
<proteinExistence type="predicted"/>
<comment type="caution">
    <text evidence="1">The sequence shown here is derived from an EMBL/GenBank/DDBJ whole genome shotgun (WGS) entry which is preliminary data.</text>
</comment>
<dbReference type="EMBL" id="MNAD01000511">
    <property type="protein sequence ID" value="OJT12197.1"/>
    <property type="molecule type" value="Genomic_DNA"/>
</dbReference>
<accession>A0A1M2VX62</accession>
<protein>
    <submittedName>
        <fullName evidence="1">Uncharacterized protein</fullName>
    </submittedName>
</protein>
<evidence type="ECO:0000313" key="1">
    <source>
        <dbReference type="EMBL" id="OJT12197.1"/>
    </source>
</evidence>
<organism evidence="1 2">
    <name type="scientific">Trametes pubescens</name>
    <name type="common">White-rot fungus</name>
    <dbReference type="NCBI Taxonomy" id="154538"/>
    <lineage>
        <taxon>Eukaryota</taxon>
        <taxon>Fungi</taxon>
        <taxon>Dikarya</taxon>
        <taxon>Basidiomycota</taxon>
        <taxon>Agaricomycotina</taxon>
        <taxon>Agaricomycetes</taxon>
        <taxon>Polyporales</taxon>
        <taxon>Polyporaceae</taxon>
        <taxon>Trametes</taxon>
    </lineage>
</organism>
<dbReference type="Proteomes" id="UP000184267">
    <property type="component" value="Unassembled WGS sequence"/>
</dbReference>
<name>A0A1M2VX62_TRAPU</name>